<evidence type="ECO:0000256" key="2">
    <source>
        <dbReference type="PROSITE-ProRule" id="PRU00023"/>
    </source>
</evidence>
<dbReference type="AlphaFoldDB" id="A0AAN7H5C9"/>
<dbReference type="InterPro" id="IPR054471">
    <property type="entry name" value="GPIID_WHD"/>
</dbReference>
<dbReference type="PROSITE" id="PS50088">
    <property type="entry name" value="ANK_REPEAT"/>
    <property type="match status" value="1"/>
</dbReference>
<keyword evidence="2" id="KW-0040">ANK repeat</keyword>
<dbReference type="Gene3D" id="1.25.40.20">
    <property type="entry name" value="Ankyrin repeat-containing domain"/>
    <property type="match status" value="1"/>
</dbReference>
<dbReference type="PROSITE" id="PS50297">
    <property type="entry name" value="ANK_REP_REGION"/>
    <property type="match status" value="1"/>
</dbReference>
<keyword evidence="6" id="KW-1185">Reference proteome</keyword>
<dbReference type="Proteomes" id="UP001301958">
    <property type="component" value="Unassembled WGS sequence"/>
</dbReference>
<accession>A0AAN7H5C9</accession>
<evidence type="ECO:0000259" key="3">
    <source>
        <dbReference type="Pfam" id="PF22939"/>
    </source>
</evidence>
<sequence>MSEVIEVLQSLTAAVDINTPEVENSTSLFDKACRAEQVQCLQELPTTDPTSDRDDILTTNGDIVPNTCDWITTKDAFVTWKQSDSGLLWVRGRPGKGKTYFAVYLAKFLGDLSSRPIIIYYFCDYPDVMKRGNAESTLRSLIYQLVQSREDLLHLLWPWRVRKRDIFGESSIEILWTVFESMVQELKDRDIYCIDGLNECEEHCHEKLLRKLEGLFNHYTEAQNNHRMKLMLMIKPFPDVLSRALLSSPCLDLDHNTGSATALKRYISVRAAELPSLKPINTNHKLLRHFTSVFLEKSQGSFLWVNLMIEGLKPNSVNDIETALENLPVGLDQVYDRMLSKIPSDNSDTILKILQWVSLAMRPLTLHEISEAVGIQSTGNLSVQDICAGYVQSCRHLLAMAGYHPNQTVSFPHQSAKEYILKQQTHPDYKIIDTEGHATILDRLLSCLEEEPLSSQDGNKDTIQQSALSEYATDFWIHHMRLLDKPHTLKIYHKHRFFFDNNPILKSQWLTLIQNLLKPSNTKKLPLLHFACAFGLHYLAAHSLNLYNKTFHARLNHFITLRNNSPNPINTVYNSTTPLTLACAVESIPTVQLLLSHRNSINPNNLSQALIIACKKGNKRLVKLLLDSGADPNHIHDESSPLFAAIEGNFPHIKKLLLDAGANPNLTIDDETNWTILHQTARVSNSVQIMKLLLDTGKMEPNAQSQAGDMALHVVCCSVMYGTRKKEVVQGFINLLIEYGADVQIKNWDGMTAWDVLMEVMEVIEGDMGKVVEMLGEEGVRRLRGR</sequence>
<evidence type="ECO:0000313" key="5">
    <source>
        <dbReference type="EMBL" id="KAK4228124.1"/>
    </source>
</evidence>
<dbReference type="PANTHER" id="PTHR10039">
    <property type="entry name" value="AMELOGENIN"/>
    <property type="match status" value="1"/>
</dbReference>
<dbReference type="InterPro" id="IPR002110">
    <property type="entry name" value="Ankyrin_rpt"/>
</dbReference>
<dbReference type="EMBL" id="MU865323">
    <property type="protein sequence ID" value="KAK4228124.1"/>
    <property type="molecule type" value="Genomic_DNA"/>
</dbReference>
<name>A0AAN7H5C9_9PEZI</name>
<dbReference type="Gene3D" id="3.40.50.300">
    <property type="entry name" value="P-loop containing nucleotide triphosphate hydrolases"/>
    <property type="match status" value="1"/>
</dbReference>
<dbReference type="InterPro" id="IPR056884">
    <property type="entry name" value="NPHP3-like_N"/>
</dbReference>
<dbReference type="SMART" id="SM00248">
    <property type="entry name" value="ANK"/>
    <property type="match status" value="5"/>
</dbReference>
<evidence type="ECO:0000259" key="4">
    <source>
        <dbReference type="Pfam" id="PF24883"/>
    </source>
</evidence>
<organism evidence="5 6">
    <name type="scientific">Podospora fimiseda</name>
    <dbReference type="NCBI Taxonomy" id="252190"/>
    <lineage>
        <taxon>Eukaryota</taxon>
        <taxon>Fungi</taxon>
        <taxon>Dikarya</taxon>
        <taxon>Ascomycota</taxon>
        <taxon>Pezizomycotina</taxon>
        <taxon>Sordariomycetes</taxon>
        <taxon>Sordariomycetidae</taxon>
        <taxon>Sordariales</taxon>
        <taxon>Podosporaceae</taxon>
        <taxon>Podospora</taxon>
    </lineage>
</organism>
<reference evidence="5" key="2">
    <citation type="submission" date="2023-05" db="EMBL/GenBank/DDBJ databases">
        <authorList>
            <consortium name="Lawrence Berkeley National Laboratory"/>
            <person name="Steindorff A."/>
            <person name="Hensen N."/>
            <person name="Bonometti L."/>
            <person name="Westerberg I."/>
            <person name="Brannstrom I.O."/>
            <person name="Guillou S."/>
            <person name="Cros-Aarteil S."/>
            <person name="Calhoun S."/>
            <person name="Haridas S."/>
            <person name="Kuo A."/>
            <person name="Mondo S."/>
            <person name="Pangilinan J."/>
            <person name="Riley R."/>
            <person name="Labutti K."/>
            <person name="Andreopoulos B."/>
            <person name="Lipzen A."/>
            <person name="Chen C."/>
            <person name="Yanf M."/>
            <person name="Daum C."/>
            <person name="Ng V."/>
            <person name="Clum A."/>
            <person name="Ohm R."/>
            <person name="Martin F."/>
            <person name="Silar P."/>
            <person name="Natvig D."/>
            <person name="Lalanne C."/>
            <person name="Gautier V."/>
            <person name="Ament-Velasquez S.L."/>
            <person name="Kruys A."/>
            <person name="Hutchinson M.I."/>
            <person name="Powell A.J."/>
            <person name="Barry K."/>
            <person name="Miller A.N."/>
            <person name="Grigoriev I.V."/>
            <person name="Debuchy R."/>
            <person name="Gladieux P."/>
            <person name="Thoren M.H."/>
            <person name="Johannesson H."/>
        </authorList>
    </citation>
    <scope>NUCLEOTIDE SEQUENCE</scope>
    <source>
        <strain evidence="5">CBS 990.96</strain>
    </source>
</reference>
<dbReference type="Pfam" id="PF22939">
    <property type="entry name" value="WHD_GPIID"/>
    <property type="match status" value="1"/>
</dbReference>
<evidence type="ECO:0000313" key="6">
    <source>
        <dbReference type="Proteomes" id="UP001301958"/>
    </source>
</evidence>
<feature type="domain" description="Nephrocystin 3-like N-terminal" evidence="4">
    <location>
        <begin position="66"/>
        <end position="218"/>
    </location>
</feature>
<protein>
    <submittedName>
        <fullName evidence="5">Ankyrin repeat-containing domain protein</fullName>
    </submittedName>
</protein>
<dbReference type="PANTHER" id="PTHR10039:SF14">
    <property type="entry name" value="NACHT DOMAIN-CONTAINING PROTEIN"/>
    <property type="match status" value="1"/>
</dbReference>
<keyword evidence="1" id="KW-0677">Repeat</keyword>
<feature type="repeat" description="ANK" evidence="2">
    <location>
        <begin position="605"/>
        <end position="637"/>
    </location>
</feature>
<feature type="domain" description="GPI inositol-deacylase winged helix" evidence="3">
    <location>
        <begin position="352"/>
        <end position="430"/>
    </location>
</feature>
<gene>
    <name evidence="5" type="ORF">QBC38DRAFT_362656</name>
</gene>
<comment type="caution">
    <text evidence="5">The sequence shown here is derived from an EMBL/GenBank/DDBJ whole genome shotgun (WGS) entry which is preliminary data.</text>
</comment>
<dbReference type="SUPFAM" id="SSF48403">
    <property type="entry name" value="Ankyrin repeat"/>
    <property type="match status" value="1"/>
</dbReference>
<dbReference type="InterPro" id="IPR027417">
    <property type="entry name" value="P-loop_NTPase"/>
</dbReference>
<proteinExistence type="predicted"/>
<dbReference type="InterPro" id="IPR036770">
    <property type="entry name" value="Ankyrin_rpt-contain_sf"/>
</dbReference>
<dbReference type="SUPFAM" id="SSF52540">
    <property type="entry name" value="P-loop containing nucleoside triphosphate hydrolases"/>
    <property type="match status" value="1"/>
</dbReference>
<dbReference type="Pfam" id="PF12796">
    <property type="entry name" value="Ank_2"/>
    <property type="match status" value="2"/>
</dbReference>
<dbReference type="Pfam" id="PF24883">
    <property type="entry name" value="NPHP3_N"/>
    <property type="match status" value="1"/>
</dbReference>
<evidence type="ECO:0000256" key="1">
    <source>
        <dbReference type="ARBA" id="ARBA00022737"/>
    </source>
</evidence>
<reference evidence="5" key="1">
    <citation type="journal article" date="2023" name="Mol. Phylogenet. Evol.">
        <title>Genome-scale phylogeny and comparative genomics of the fungal order Sordariales.</title>
        <authorList>
            <person name="Hensen N."/>
            <person name="Bonometti L."/>
            <person name="Westerberg I."/>
            <person name="Brannstrom I.O."/>
            <person name="Guillou S."/>
            <person name="Cros-Aarteil S."/>
            <person name="Calhoun S."/>
            <person name="Haridas S."/>
            <person name="Kuo A."/>
            <person name="Mondo S."/>
            <person name="Pangilinan J."/>
            <person name="Riley R."/>
            <person name="LaButti K."/>
            <person name="Andreopoulos B."/>
            <person name="Lipzen A."/>
            <person name="Chen C."/>
            <person name="Yan M."/>
            <person name="Daum C."/>
            <person name="Ng V."/>
            <person name="Clum A."/>
            <person name="Steindorff A."/>
            <person name="Ohm R.A."/>
            <person name="Martin F."/>
            <person name="Silar P."/>
            <person name="Natvig D.O."/>
            <person name="Lalanne C."/>
            <person name="Gautier V."/>
            <person name="Ament-Velasquez S.L."/>
            <person name="Kruys A."/>
            <person name="Hutchinson M.I."/>
            <person name="Powell A.J."/>
            <person name="Barry K."/>
            <person name="Miller A.N."/>
            <person name="Grigoriev I.V."/>
            <person name="Debuchy R."/>
            <person name="Gladieux P."/>
            <person name="Hiltunen Thoren M."/>
            <person name="Johannesson H."/>
        </authorList>
    </citation>
    <scope>NUCLEOTIDE SEQUENCE</scope>
    <source>
        <strain evidence="5">CBS 990.96</strain>
    </source>
</reference>